<keyword evidence="2" id="KW-1185">Reference proteome</keyword>
<protein>
    <submittedName>
        <fullName evidence="1">Uncharacterized protein</fullName>
    </submittedName>
</protein>
<sequence>MPLITDYLIRKEPAFIENVSTLRNIHPIQEGSIELLNLLPITKVKSPRTKNSS</sequence>
<dbReference type="EMBL" id="AEVI01000024">
    <property type="protein sequence ID" value="EFX96448.1"/>
    <property type="molecule type" value="Genomic_DNA"/>
</dbReference>
<gene>
    <name evidence="1" type="ORF">HMPREF9425_0648</name>
</gene>
<evidence type="ECO:0000313" key="2">
    <source>
        <dbReference type="Proteomes" id="UP000003697"/>
    </source>
</evidence>
<name>A0ABP2KJK3_STRVE</name>
<reference evidence="1 2" key="1">
    <citation type="submission" date="2011-01" db="EMBL/GenBank/DDBJ databases">
        <authorList>
            <person name="Muzny D."/>
            <person name="Qin X."/>
            <person name="Buhay C."/>
            <person name="Dugan-Rocha S."/>
            <person name="Ding Y."/>
            <person name="Chen G."/>
            <person name="Hawes A."/>
            <person name="Holder M."/>
            <person name="Jhangiani S."/>
            <person name="Johnson A."/>
            <person name="Khan Z."/>
            <person name="Li Z."/>
            <person name="Liu W."/>
            <person name="Liu X."/>
            <person name="Perez L."/>
            <person name="Shen H."/>
            <person name="Wang Q."/>
            <person name="Watt J."/>
            <person name="Xi L."/>
            <person name="Xin Y."/>
            <person name="Zhou J."/>
            <person name="Deng J."/>
            <person name="Jiang H."/>
            <person name="Liu Y."/>
            <person name="Qu J."/>
            <person name="Song X.-Z."/>
            <person name="Zhang L."/>
            <person name="Villasana D."/>
            <person name="Johnson A."/>
            <person name="Liu J."/>
            <person name="Liyanage D."/>
            <person name="Lorensuhewa L."/>
            <person name="Robinson T."/>
            <person name="Song A."/>
            <person name="Song B.-B."/>
            <person name="Dinh H."/>
            <person name="Thornton R."/>
            <person name="Coyle M."/>
            <person name="Francisco L."/>
            <person name="Jackson L."/>
            <person name="Javaid M."/>
            <person name="Korchina V."/>
            <person name="Kovar C."/>
            <person name="Mata R."/>
            <person name="Mathew T."/>
            <person name="Ngo R."/>
            <person name="Nguyen L."/>
            <person name="Nguyen N."/>
            <person name="Okwuonu G."/>
            <person name="Ongeri F."/>
            <person name="Pham C."/>
            <person name="Simmons D."/>
            <person name="Wilczek-Boney K."/>
            <person name="Hale W."/>
            <person name="Jakkamsetti A."/>
            <person name="Pham P."/>
            <person name="Ruth R."/>
            <person name="San Lucas F."/>
            <person name="Warren J."/>
            <person name="Zhang J."/>
            <person name="Zhao Z."/>
            <person name="Zhou C."/>
            <person name="Zhu D."/>
            <person name="Lee S."/>
            <person name="Bess C."/>
            <person name="Blankenburg K."/>
            <person name="Forbes L."/>
            <person name="Fu Q."/>
            <person name="Gubbala S."/>
            <person name="Hirani K."/>
            <person name="Jayaseelan J.C."/>
            <person name="Lara F."/>
            <person name="Munidasa M."/>
            <person name="Palculict T."/>
            <person name="Patil S."/>
            <person name="Pu L.-L."/>
            <person name="Saada N."/>
            <person name="Tang L."/>
            <person name="Weissenberger G."/>
            <person name="Zhu Y."/>
            <person name="Hemphill L."/>
            <person name="Shang Y."/>
            <person name="Youmans B."/>
            <person name="Ayvaz T."/>
            <person name="Ross M."/>
            <person name="Santibanez J."/>
            <person name="Aqrawi P."/>
            <person name="Gross S."/>
            <person name="Joshi V."/>
            <person name="Fowler G."/>
            <person name="Nazareth L."/>
            <person name="Reid J."/>
            <person name="Worley K."/>
            <person name="Petrosino J."/>
            <person name="Highlander S."/>
            <person name="Gibbs R."/>
        </authorList>
    </citation>
    <scope>NUCLEOTIDE SEQUENCE [LARGE SCALE GENOMIC DNA]</scope>
    <source>
        <strain evidence="1 2">ATCC 49124</strain>
    </source>
</reference>
<dbReference type="Proteomes" id="UP000003697">
    <property type="component" value="Unassembled WGS sequence"/>
</dbReference>
<comment type="caution">
    <text evidence="1">The sequence shown here is derived from an EMBL/GenBank/DDBJ whole genome shotgun (WGS) entry which is preliminary data.</text>
</comment>
<proteinExistence type="predicted"/>
<evidence type="ECO:0000313" key="1">
    <source>
        <dbReference type="EMBL" id="EFX96448.1"/>
    </source>
</evidence>
<accession>A0ABP2KJK3</accession>
<organism evidence="1 2">
    <name type="scientific">Streptococcus vestibularis ATCC 49124</name>
    <dbReference type="NCBI Taxonomy" id="889206"/>
    <lineage>
        <taxon>Bacteria</taxon>
        <taxon>Bacillati</taxon>
        <taxon>Bacillota</taxon>
        <taxon>Bacilli</taxon>
        <taxon>Lactobacillales</taxon>
        <taxon>Streptococcaceae</taxon>
        <taxon>Streptococcus</taxon>
    </lineage>
</organism>